<dbReference type="EMBL" id="AGNK02004456">
    <property type="status" value="NOT_ANNOTATED_CDS"/>
    <property type="molecule type" value="Genomic_DNA"/>
</dbReference>
<dbReference type="HOGENOM" id="CLU_3336502_0_0_1"/>
<reference evidence="2" key="1">
    <citation type="journal article" date="2012" name="Nat. Biotechnol.">
        <title>Reference genome sequence of the model plant Setaria.</title>
        <authorList>
            <person name="Bennetzen J.L."/>
            <person name="Schmutz J."/>
            <person name="Wang H."/>
            <person name="Percifield R."/>
            <person name="Hawkins J."/>
            <person name="Pontaroli A.C."/>
            <person name="Estep M."/>
            <person name="Feng L."/>
            <person name="Vaughn J.N."/>
            <person name="Grimwood J."/>
            <person name="Jenkins J."/>
            <person name="Barry K."/>
            <person name="Lindquist E."/>
            <person name="Hellsten U."/>
            <person name="Deshpande S."/>
            <person name="Wang X."/>
            <person name="Wu X."/>
            <person name="Mitros T."/>
            <person name="Triplett J."/>
            <person name="Yang X."/>
            <person name="Ye C.Y."/>
            <person name="Mauro-Herrera M."/>
            <person name="Wang L."/>
            <person name="Li P."/>
            <person name="Sharma M."/>
            <person name="Sharma R."/>
            <person name="Ronald P.C."/>
            <person name="Panaud O."/>
            <person name="Kellogg E.A."/>
            <person name="Brutnell T.P."/>
            <person name="Doust A.N."/>
            <person name="Tuskan G.A."/>
            <person name="Rokhsar D."/>
            <person name="Devos K.M."/>
        </authorList>
    </citation>
    <scope>NUCLEOTIDE SEQUENCE [LARGE SCALE GENOMIC DNA]</scope>
    <source>
        <strain evidence="2">cv. Yugu1</strain>
    </source>
</reference>
<dbReference type="Gramene" id="KQK98323">
    <property type="protein sequence ID" value="KQK98323"/>
    <property type="gene ID" value="SETIT_012871mg"/>
</dbReference>
<evidence type="ECO:0000313" key="1">
    <source>
        <dbReference type="EnsemblPlants" id="KQK98323"/>
    </source>
</evidence>
<dbReference type="Proteomes" id="UP000004995">
    <property type="component" value="Unassembled WGS sequence"/>
</dbReference>
<keyword evidence="2" id="KW-1185">Reference proteome</keyword>
<evidence type="ECO:0000313" key="2">
    <source>
        <dbReference type="Proteomes" id="UP000004995"/>
    </source>
</evidence>
<sequence>MHFFHQAVALASPKFKITEFAAKGHLKFEYSPVMLLTI</sequence>
<dbReference type="InParanoid" id="K3YF54"/>
<protein>
    <submittedName>
        <fullName evidence="1">Uncharacterized protein</fullName>
    </submittedName>
</protein>
<proteinExistence type="predicted"/>
<reference evidence="1" key="2">
    <citation type="submission" date="2018-08" db="UniProtKB">
        <authorList>
            <consortium name="EnsemblPlants"/>
        </authorList>
    </citation>
    <scope>IDENTIFICATION</scope>
    <source>
        <strain evidence="1">Yugu1</strain>
    </source>
</reference>
<accession>K3YF54</accession>
<dbReference type="AlphaFoldDB" id="K3YF54"/>
<name>K3YF54_SETIT</name>
<organism evidence="1 2">
    <name type="scientific">Setaria italica</name>
    <name type="common">Foxtail millet</name>
    <name type="synonym">Panicum italicum</name>
    <dbReference type="NCBI Taxonomy" id="4555"/>
    <lineage>
        <taxon>Eukaryota</taxon>
        <taxon>Viridiplantae</taxon>
        <taxon>Streptophyta</taxon>
        <taxon>Embryophyta</taxon>
        <taxon>Tracheophyta</taxon>
        <taxon>Spermatophyta</taxon>
        <taxon>Magnoliopsida</taxon>
        <taxon>Liliopsida</taxon>
        <taxon>Poales</taxon>
        <taxon>Poaceae</taxon>
        <taxon>PACMAD clade</taxon>
        <taxon>Panicoideae</taxon>
        <taxon>Panicodae</taxon>
        <taxon>Paniceae</taxon>
        <taxon>Cenchrinae</taxon>
        <taxon>Setaria</taxon>
    </lineage>
</organism>
<dbReference type="EnsemblPlants" id="KQK98323">
    <property type="protein sequence ID" value="KQK98323"/>
    <property type="gene ID" value="SETIT_012871mg"/>
</dbReference>